<comment type="caution">
    <text evidence="2">The sequence shown here is derived from an EMBL/GenBank/DDBJ whole genome shotgun (WGS) entry which is preliminary data.</text>
</comment>
<gene>
    <name evidence="2" type="ORF">GCM10009744_51510</name>
</gene>
<accession>A0ABP4RJJ6</accession>
<keyword evidence="3" id="KW-1185">Reference proteome</keyword>
<evidence type="ECO:0000313" key="3">
    <source>
        <dbReference type="Proteomes" id="UP001501319"/>
    </source>
</evidence>
<sequence>MIAAVTALLLVVGDHPVEFVVADILVVALLVAAALLPAGRGAVMALAIAFGVGLGVFTVAFAASVDDGAVSWPLLSAVLGCLVGIALALKVGIAPRS</sequence>
<feature type="transmembrane region" description="Helical" evidence="1">
    <location>
        <begin position="19"/>
        <end position="36"/>
    </location>
</feature>
<evidence type="ECO:0000313" key="2">
    <source>
        <dbReference type="EMBL" id="GAA1653177.1"/>
    </source>
</evidence>
<evidence type="ECO:0000256" key="1">
    <source>
        <dbReference type="SAM" id="Phobius"/>
    </source>
</evidence>
<feature type="transmembrane region" description="Helical" evidence="1">
    <location>
        <begin position="43"/>
        <end position="63"/>
    </location>
</feature>
<feature type="transmembrane region" description="Helical" evidence="1">
    <location>
        <begin position="69"/>
        <end position="89"/>
    </location>
</feature>
<keyword evidence="1" id="KW-0812">Transmembrane</keyword>
<reference evidence="3" key="1">
    <citation type="journal article" date="2019" name="Int. J. Syst. Evol. Microbiol.">
        <title>The Global Catalogue of Microorganisms (GCM) 10K type strain sequencing project: providing services to taxonomists for standard genome sequencing and annotation.</title>
        <authorList>
            <consortium name="The Broad Institute Genomics Platform"/>
            <consortium name="The Broad Institute Genome Sequencing Center for Infectious Disease"/>
            <person name="Wu L."/>
            <person name="Ma J."/>
        </authorList>
    </citation>
    <scope>NUCLEOTIDE SEQUENCE [LARGE SCALE GENOMIC DNA]</scope>
    <source>
        <strain evidence="3">JCM 14306</strain>
    </source>
</reference>
<keyword evidence="1" id="KW-1133">Transmembrane helix</keyword>
<organism evidence="2 3">
    <name type="scientific">Kribbella alba</name>
    <dbReference type="NCBI Taxonomy" id="190197"/>
    <lineage>
        <taxon>Bacteria</taxon>
        <taxon>Bacillati</taxon>
        <taxon>Actinomycetota</taxon>
        <taxon>Actinomycetes</taxon>
        <taxon>Propionibacteriales</taxon>
        <taxon>Kribbellaceae</taxon>
        <taxon>Kribbella</taxon>
    </lineage>
</organism>
<dbReference type="Proteomes" id="UP001501319">
    <property type="component" value="Unassembled WGS sequence"/>
</dbReference>
<proteinExistence type="predicted"/>
<name>A0ABP4RJJ6_9ACTN</name>
<protein>
    <submittedName>
        <fullName evidence="2">Uncharacterized protein</fullName>
    </submittedName>
</protein>
<keyword evidence="1" id="KW-0472">Membrane</keyword>
<dbReference type="EMBL" id="BAAANE010000009">
    <property type="protein sequence ID" value="GAA1653177.1"/>
    <property type="molecule type" value="Genomic_DNA"/>
</dbReference>